<protein>
    <submittedName>
        <fullName evidence="1">Uncharacterized protein</fullName>
    </submittedName>
</protein>
<dbReference type="Proteomes" id="UP000324800">
    <property type="component" value="Unassembled WGS sequence"/>
</dbReference>
<gene>
    <name evidence="1" type="ORF">EZS28_037045</name>
</gene>
<reference evidence="1 2" key="1">
    <citation type="submission" date="2019-03" db="EMBL/GenBank/DDBJ databases">
        <title>Single cell metagenomics reveals metabolic interactions within the superorganism composed of flagellate Streblomastix strix and complex community of Bacteroidetes bacteria on its surface.</title>
        <authorList>
            <person name="Treitli S.C."/>
            <person name="Kolisko M."/>
            <person name="Husnik F."/>
            <person name="Keeling P."/>
            <person name="Hampl V."/>
        </authorList>
    </citation>
    <scope>NUCLEOTIDE SEQUENCE [LARGE SCALE GENOMIC DNA]</scope>
    <source>
        <strain evidence="1">ST1C</strain>
    </source>
</reference>
<sequence>IFDITAPPTTSFKGAILVKFDINTPRMGQISTLEITFLELDITQISTIQFCIRQFGVNKGTIDQSRSGQLDSFKPGNIIEKAVLKDQCQRRKANQYDISQRRWHCKVYRQNGYFDNHNQRKLCWLDPHVPG</sequence>
<name>A0A5J4UA08_9EUKA</name>
<feature type="non-terminal residue" evidence="1">
    <location>
        <position position="1"/>
    </location>
</feature>
<dbReference type="EMBL" id="SNRW01018340">
    <property type="protein sequence ID" value="KAA6367427.1"/>
    <property type="molecule type" value="Genomic_DNA"/>
</dbReference>
<evidence type="ECO:0000313" key="2">
    <source>
        <dbReference type="Proteomes" id="UP000324800"/>
    </source>
</evidence>
<proteinExistence type="predicted"/>
<organism evidence="1 2">
    <name type="scientific">Streblomastix strix</name>
    <dbReference type="NCBI Taxonomy" id="222440"/>
    <lineage>
        <taxon>Eukaryota</taxon>
        <taxon>Metamonada</taxon>
        <taxon>Preaxostyla</taxon>
        <taxon>Oxymonadida</taxon>
        <taxon>Streblomastigidae</taxon>
        <taxon>Streblomastix</taxon>
    </lineage>
</organism>
<evidence type="ECO:0000313" key="1">
    <source>
        <dbReference type="EMBL" id="KAA6367427.1"/>
    </source>
</evidence>
<accession>A0A5J4UA08</accession>
<comment type="caution">
    <text evidence="1">The sequence shown here is derived from an EMBL/GenBank/DDBJ whole genome shotgun (WGS) entry which is preliminary data.</text>
</comment>
<dbReference type="AlphaFoldDB" id="A0A5J4UA08"/>